<dbReference type="EMBL" id="CP015378">
    <property type="protein sequence ID" value="ANC77180.1"/>
    <property type="molecule type" value="Genomic_DNA"/>
</dbReference>
<dbReference type="InterPro" id="IPR053746">
    <property type="entry name" value="Viral_HT_Connector_Assembly"/>
</dbReference>
<dbReference type="AlphaFoldDB" id="A0A160IN08"/>
<proteinExistence type="predicted"/>
<dbReference type="RefSeq" id="WP_066394443.1">
    <property type="nucleotide sequence ID" value="NZ_CP015378.1"/>
</dbReference>
<dbReference type="InterPro" id="IPR021146">
    <property type="entry name" value="Phage_gp6-like_head-tail"/>
</dbReference>
<name>A0A160IN08_9BACL</name>
<evidence type="ECO:0008006" key="3">
    <source>
        <dbReference type="Google" id="ProtNLM"/>
    </source>
</evidence>
<dbReference type="KEGG" id="fpn:ABE65_010350"/>
<gene>
    <name evidence="1" type="ORF">ABE65_010350</name>
</gene>
<evidence type="ECO:0000313" key="1">
    <source>
        <dbReference type="EMBL" id="ANC77180.1"/>
    </source>
</evidence>
<sequence length="102" mass="11638">MDTQEVKDILGITNSKHDFYIQTSIPLFIEFIQEYSNNTFTDENGNVVLKGGAKIALAKMIEYNMNKSGQSSRSFGEVSYSYDTDFPQSILKLLQPYLRIKV</sequence>
<evidence type="ECO:0000313" key="2">
    <source>
        <dbReference type="Proteomes" id="UP000076623"/>
    </source>
</evidence>
<organism evidence="1 2">
    <name type="scientific">Fictibacillus phosphorivorans</name>
    <dbReference type="NCBI Taxonomy" id="1221500"/>
    <lineage>
        <taxon>Bacteria</taxon>
        <taxon>Bacillati</taxon>
        <taxon>Bacillota</taxon>
        <taxon>Bacilli</taxon>
        <taxon>Bacillales</taxon>
        <taxon>Fictibacillaceae</taxon>
        <taxon>Fictibacillus</taxon>
    </lineage>
</organism>
<accession>A0A160IN08</accession>
<keyword evidence="2" id="KW-1185">Reference proteome</keyword>
<dbReference type="Pfam" id="PF05135">
    <property type="entry name" value="Phage_connect_1"/>
    <property type="match status" value="1"/>
</dbReference>
<dbReference type="STRING" id="1221500.ABE65_010350"/>
<dbReference type="Proteomes" id="UP000076623">
    <property type="component" value="Chromosome"/>
</dbReference>
<dbReference type="Gene3D" id="1.10.246.150">
    <property type="match status" value="1"/>
</dbReference>
<protein>
    <recommendedName>
        <fullName evidence="3">Phage gp6-like head-tail connector protein</fullName>
    </recommendedName>
</protein>
<reference evidence="1 2" key="1">
    <citation type="submission" date="2016-04" db="EMBL/GenBank/DDBJ databases">
        <title>Complete genome sequence of Fictibacillus phosphorivorans G25-29, a strain toxic to nematodes.</title>
        <authorList>
            <person name="Zheng Z."/>
        </authorList>
    </citation>
    <scope>NUCLEOTIDE SEQUENCE [LARGE SCALE GENOMIC DNA]</scope>
    <source>
        <strain evidence="1 2">G25-29</strain>
    </source>
</reference>